<proteinExistence type="predicted"/>
<dbReference type="EMBL" id="JAINUF010000009">
    <property type="protein sequence ID" value="KAJ8350081.1"/>
    <property type="molecule type" value="Genomic_DNA"/>
</dbReference>
<gene>
    <name evidence="1" type="ORF">SKAU_G00252110</name>
</gene>
<sequence length="91" mass="10286">MIVLLVHRVNVAHHITRSCSVDDVIHAIGLQLVHSMCHWKETNLSELMGSAMGSWERFLTRPSVWTMVCGEPGLLHPYSESQGHRWVSPAQ</sequence>
<accession>A0A9Q1F392</accession>
<name>A0A9Q1F392_SYNKA</name>
<reference evidence="1" key="1">
    <citation type="journal article" date="2023" name="Science">
        <title>Genome structures resolve the early diversification of teleost fishes.</title>
        <authorList>
            <person name="Parey E."/>
            <person name="Louis A."/>
            <person name="Montfort J."/>
            <person name="Bouchez O."/>
            <person name="Roques C."/>
            <person name="Iampietro C."/>
            <person name="Lluch J."/>
            <person name="Castinel A."/>
            <person name="Donnadieu C."/>
            <person name="Desvignes T."/>
            <person name="Floi Bucao C."/>
            <person name="Jouanno E."/>
            <person name="Wen M."/>
            <person name="Mejri S."/>
            <person name="Dirks R."/>
            <person name="Jansen H."/>
            <person name="Henkel C."/>
            <person name="Chen W.J."/>
            <person name="Zahm M."/>
            <person name="Cabau C."/>
            <person name="Klopp C."/>
            <person name="Thompson A.W."/>
            <person name="Robinson-Rechavi M."/>
            <person name="Braasch I."/>
            <person name="Lecointre G."/>
            <person name="Bobe J."/>
            <person name="Postlethwait J.H."/>
            <person name="Berthelot C."/>
            <person name="Roest Crollius H."/>
            <person name="Guiguen Y."/>
        </authorList>
    </citation>
    <scope>NUCLEOTIDE SEQUENCE</scope>
    <source>
        <strain evidence="1">WJC10195</strain>
    </source>
</reference>
<keyword evidence="2" id="KW-1185">Reference proteome</keyword>
<organism evidence="1 2">
    <name type="scientific">Synaphobranchus kaupii</name>
    <name type="common">Kaup's arrowtooth eel</name>
    <dbReference type="NCBI Taxonomy" id="118154"/>
    <lineage>
        <taxon>Eukaryota</taxon>
        <taxon>Metazoa</taxon>
        <taxon>Chordata</taxon>
        <taxon>Craniata</taxon>
        <taxon>Vertebrata</taxon>
        <taxon>Euteleostomi</taxon>
        <taxon>Actinopterygii</taxon>
        <taxon>Neopterygii</taxon>
        <taxon>Teleostei</taxon>
        <taxon>Anguilliformes</taxon>
        <taxon>Synaphobranchidae</taxon>
        <taxon>Synaphobranchus</taxon>
    </lineage>
</organism>
<protein>
    <submittedName>
        <fullName evidence="1">Uncharacterized protein</fullName>
    </submittedName>
</protein>
<evidence type="ECO:0000313" key="1">
    <source>
        <dbReference type="EMBL" id="KAJ8350081.1"/>
    </source>
</evidence>
<dbReference type="Proteomes" id="UP001152622">
    <property type="component" value="Chromosome 9"/>
</dbReference>
<evidence type="ECO:0000313" key="2">
    <source>
        <dbReference type="Proteomes" id="UP001152622"/>
    </source>
</evidence>
<comment type="caution">
    <text evidence="1">The sequence shown here is derived from an EMBL/GenBank/DDBJ whole genome shotgun (WGS) entry which is preliminary data.</text>
</comment>
<dbReference type="AlphaFoldDB" id="A0A9Q1F392"/>